<dbReference type="InterPro" id="IPR016169">
    <property type="entry name" value="FAD-bd_PCMH_sub2"/>
</dbReference>
<keyword evidence="3" id="KW-0285">Flavoprotein</keyword>
<dbReference type="InterPro" id="IPR016167">
    <property type="entry name" value="FAD-bd_PCMH_sub1"/>
</dbReference>
<dbReference type="InterPro" id="IPR016166">
    <property type="entry name" value="FAD-bd_PCMH"/>
</dbReference>
<reference evidence="8" key="1">
    <citation type="journal article" date="2019" name="Int. J. Syst. Evol. Microbiol.">
        <title>The Global Catalogue of Microorganisms (GCM) 10K type strain sequencing project: providing services to taxonomists for standard genome sequencing and annotation.</title>
        <authorList>
            <consortium name="The Broad Institute Genomics Platform"/>
            <consortium name="The Broad Institute Genome Sequencing Center for Infectious Disease"/>
            <person name="Wu L."/>
            <person name="Ma J."/>
        </authorList>
    </citation>
    <scope>NUCLEOTIDE SEQUENCE [LARGE SCALE GENOMIC DNA]</scope>
    <source>
        <strain evidence="8">CGMCC 4.5798</strain>
    </source>
</reference>
<name>A0ABW0RW38_9BURK</name>
<dbReference type="RefSeq" id="WP_379770469.1">
    <property type="nucleotide sequence ID" value="NZ_JBHSMZ010000006.1"/>
</dbReference>
<dbReference type="PANTHER" id="PTHR42973">
    <property type="entry name" value="BINDING OXIDOREDUCTASE, PUTATIVE (AFU_ORTHOLOGUE AFUA_1G17690)-RELATED"/>
    <property type="match status" value="1"/>
</dbReference>
<dbReference type="InterPro" id="IPR012951">
    <property type="entry name" value="BBE"/>
</dbReference>
<accession>A0ABW0RW38</accession>
<proteinExistence type="inferred from homology"/>
<dbReference type="Pfam" id="PF08031">
    <property type="entry name" value="BBE"/>
    <property type="match status" value="1"/>
</dbReference>
<dbReference type="InterPro" id="IPR050416">
    <property type="entry name" value="FAD-linked_Oxidoreductase"/>
</dbReference>
<keyword evidence="4" id="KW-0274">FAD</keyword>
<keyword evidence="5" id="KW-0560">Oxidoreductase</keyword>
<evidence type="ECO:0000313" key="7">
    <source>
        <dbReference type="EMBL" id="MFC5549018.1"/>
    </source>
</evidence>
<evidence type="ECO:0000256" key="2">
    <source>
        <dbReference type="ARBA" id="ARBA00005466"/>
    </source>
</evidence>
<gene>
    <name evidence="7" type="ORF">ACFPO9_10860</name>
</gene>
<evidence type="ECO:0000256" key="4">
    <source>
        <dbReference type="ARBA" id="ARBA00022827"/>
    </source>
</evidence>
<sequence length="462" mass="49727">MTNMKNEVVAAFKATLRGPVLQPGDPNYDDARAIWNAMIDRRPALIVRCAGTADVVSSVNFARDNGLPLAVKGGGHNIAGSALCEDGMVIDLSAMRDVHVDPRARLAWVGGGALLSDVDHETQSCGLAVPLGINSTTGAAGLTLGGGFGWLSRMHGLAVDNLVGAEVVTADGKRHWASAQDEPDLFWAIRGGGGNFGVVTLFQFALHPVGPEVTAGLVVFPAAQAREVMRRYRDFVDVLPDDASVWAVLRQAPPLPFLAPEVHGTAIVALAVFSPRTPEAVAPLLEQIRSFGQPVGEHVGAMPYEAWQKAFDPLLAPGARNYWKSHNFTRLSDKAIDVVLRYAGAVPTPHCEIFLGLIGGKANARAPGDTAYPHRNVQFAMNVHGRWIEASDDDKVVSWAREFFAAAAPHAAGSVYINFLTQDEGARIHEAYGPNYARLVGIKQRYDPDNLFRFNHNIRPDA</sequence>
<keyword evidence="8" id="KW-1185">Reference proteome</keyword>
<evidence type="ECO:0000313" key="8">
    <source>
        <dbReference type="Proteomes" id="UP001596086"/>
    </source>
</evidence>
<evidence type="ECO:0000259" key="6">
    <source>
        <dbReference type="PROSITE" id="PS51387"/>
    </source>
</evidence>
<organism evidence="7 8">
    <name type="scientific">Massilia aerilata</name>
    <dbReference type="NCBI Taxonomy" id="453817"/>
    <lineage>
        <taxon>Bacteria</taxon>
        <taxon>Pseudomonadati</taxon>
        <taxon>Pseudomonadota</taxon>
        <taxon>Betaproteobacteria</taxon>
        <taxon>Burkholderiales</taxon>
        <taxon>Oxalobacteraceae</taxon>
        <taxon>Telluria group</taxon>
        <taxon>Massilia</taxon>
    </lineage>
</organism>
<dbReference type="PANTHER" id="PTHR42973:SF39">
    <property type="entry name" value="FAD-BINDING PCMH-TYPE DOMAIN-CONTAINING PROTEIN"/>
    <property type="match status" value="1"/>
</dbReference>
<dbReference type="InterPro" id="IPR036318">
    <property type="entry name" value="FAD-bd_PCMH-like_sf"/>
</dbReference>
<dbReference type="Gene3D" id="3.30.43.10">
    <property type="entry name" value="Uridine Diphospho-n-acetylenolpyruvylglucosamine Reductase, domain 2"/>
    <property type="match status" value="1"/>
</dbReference>
<feature type="domain" description="FAD-binding PCMH-type" evidence="6">
    <location>
        <begin position="39"/>
        <end position="209"/>
    </location>
</feature>
<protein>
    <submittedName>
        <fullName evidence="7">FAD-binding oxidoreductase</fullName>
    </submittedName>
</protein>
<comment type="caution">
    <text evidence="7">The sequence shown here is derived from an EMBL/GenBank/DDBJ whole genome shotgun (WGS) entry which is preliminary data.</text>
</comment>
<comment type="similarity">
    <text evidence="2">Belongs to the oxygen-dependent FAD-linked oxidoreductase family.</text>
</comment>
<evidence type="ECO:0000256" key="3">
    <source>
        <dbReference type="ARBA" id="ARBA00022630"/>
    </source>
</evidence>
<evidence type="ECO:0000256" key="1">
    <source>
        <dbReference type="ARBA" id="ARBA00001974"/>
    </source>
</evidence>
<dbReference type="Proteomes" id="UP001596086">
    <property type="component" value="Unassembled WGS sequence"/>
</dbReference>
<dbReference type="EMBL" id="JBHSMZ010000006">
    <property type="protein sequence ID" value="MFC5549018.1"/>
    <property type="molecule type" value="Genomic_DNA"/>
</dbReference>
<dbReference type="InterPro" id="IPR006093">
    <property type="entry name" value="Oxy_OxRdtase_FAD_BS"/>
</dbReference>
<dbReference type="SUPFAM" id="SSF56176">
    <property type="entry name" value="FAD-binding/transporter-associated domain-like"/>
    <property type="match status" value="1"/>
</dbReference>
<dbReference type="InterPro" id="IPR006094">
    <property type="entry name" value="Oxid_FAD_bind_N"/>
</dbReference>
<dbReference type="PROSITE" id="PS51387">
    <property type="entry name" value="FAD_PCMH"/>
    <property type="match status" value="1"/>
</dbReference>
<dbReference type="Gene3D" id="3.40.462.20">
    <property type="match status" value="1"/>
</dbReference>
<dbReference type="PROSITE" id="PS00862">
    <property type="entry name" value="OX2_COVAL_FAD"/>
    <property type="match status" value="1"/>
</dbReference>
<dbReference type="Gene3D" id="3.30.465.10">
    <property type="match status" value="1"/>
</dbReference>
<comment type="cofactor">
    <cofactor evidence="1">
        <name>FAD</name>
        <dbReference type="ChEBI" id="CHEBI:57692"/>
    </cofactor>
</comment>
<evidence type="ECO:0000256" key="5">
    <source>
        <dbReference type="ARBA" id="ARBA00023002"/>
    </source>
</evidence>
<dbReference type="Pfam" id="PF01565">
    <property type="entry name" value="FAD_binding_4"/>
    <property type="match status" value="1"/>
</dbReference>